<sequence>MASVKLITRRIKSSKNIAQITRAMEMVAASRMKKAQDAALRNRAYADKILQATRELSAKTEKTLHPLLSSGNPKGKSLIIVISSNKGLAGGLFSNLFREVDVLFPHNIQADYITVGKKGESFVLHSGRKLLADFSSLSPFTESVPPITKALVEGFLNGTYKDVYVVYSSFINALRQIPAKKQILPLTGFEDQKDESSHFANFTIEPDVETVLESLLPHYLENQIRAAIYDAEASEHSARMVAMKNATDAALDLMDELTLIYNKIRQEKITYEIADTVTARMALE</sequence>
<keyword evidence="10" id="KW-1003">Cell membrane</keyword>
<evidence type="ECO:0000256" key="9">
    <source>
        <dbReference type="ARBA" id="ARBA00023310"/>
    </source>
</evidence>
<evidence type="ECO:0000256" key="2">
    <source>
        <dbReference type="ARBA" id="ARBA00004170"/>
    </source>
</evidence>
<evidence type="ECO:0000256" key="5">
    <source>
        <dbReference type="ARBA" id="ARBA00022781"/>
    </source>
</evidence>
<gene>
    <name evidence="10" type="primary">atpG</name>
    <name evidence="11" type="ORF">A2773_00210</name>
</gene>
<dbReference type="AlphaFoldDB" id="A0A1F5ZKJ6"/>
<evidence type="ECO:0000313" key="11">
    <source>
        <dbReference type="EMBL" id="OGG13019.1"/>
    </source>
</evidence>
<name>A0A1F5ZKJ6_9BACT</name>
<protein>
    <recommendedName>
        <fullName evidence="10">ATP synthase gamma chain</fullName>
    </recommendedName>
    <alternativeName>
        <fullName evidence="10">ATP synthase F1 sector gamma subunit</fullName>
    </alternativeName>
    <alternativeName>
        <fullName evidence="10">F-ATPase gamma subunit</fullName>
    </alternativeName>
</protein>
<dbReference type="CDD" id="cd12151">
    <property type="entry name" value="F1-ATPase_gamma"/>
    <property type="match status" value="1"/>
</dbReference>
<dbReference type="Gene3D" id="3.40.1380.10">
    <property type="match status" value="1"/>
</dbReference>
<dbReference type="InterPro" id="IPR035968">
    <property type="entry name" value="ATP_synth_F1_ATPase_gsu"/>
</dbReference>
<keyword evidence="6 10" id="KW-0406">Ion transport</keyword>
<keyword evidence="9 10" id="KW-0066">ATP synthesis</keyword>
<dbReference type="PANTHER" id="PTHR11693">
    <property type="entry name" value="ATP SYNTHASE GAMMA CHAIN"/>
    <property type="match status" value="1"/>
</dbReference>
<dbReference type="Proteomes" id="UP000177383">
    <property type="component" value="Unassembled WGS sequence"/>
</dbReference>
<evidence type="ECO:0000256" key="3">
    <source>
        <dbReference type="ARBA" id="ARBA00007681"/>
    </source>
</evidence>
<evidence type="ECO:0000313" key="12">
    <source>
        <dbReference type="Proteomes" id="UP000177383"/>
    </source>
</evidence>
<evidence type="ECO:0000256" key="7">
    <source>
        <dbReference type="ARBA" id="ARBA00023136"/>
    </source>
</evidence>
<evidence type="ECO:0000256" key="1">
    <source>
        <dbReference type="ARBA" id="ARBA00003456"/>
    </source>
</evidence>
<dbReference type="Gene3D" id="1.10.287.80">
    <property type="entry name" value="ATP synthase, gamma subunit, helix hairpin domain"/>
    <property type="match status" value="1"/>
</dbReference>
<accession>A0A1F5ZKJ6</accession>
<dbReference type="STRING" id="1798375.A2773_00210"/>
<dbReference type="PANTHER" id="PTHR11693:SF22">
    <property type="entry name" value="ATP SYNTHASE SUBUNIT GAMMA, MITOCHONDRIAL"/>
    <property type="match status" value="1"/>
</dbReference>
<dbReference type="EMBL" id="MFJE01000063">
    <property type="protein sequence ID" value="OGG13019.1"/>
    <property type="molecule type" value="Genomic_DNA"/>
</dbReference>
<dbReference type="GO" id="GO:0005886">
    <property type="term" value="C:plasma membrane"/>
    <property type="evidence" value="ECO:0007669"/>
    <property type="project" value="UniProtKB-SubCell"/>
</dbReference>
<comment type="subcellular location">
    <subcellularLocation>
        <location evidence="10">Cell membrane</location>
        <topology evidence="10">Peripheral membrane protein</topology>
    </subcellularLocation>
    <subcellularLocation>
        <location evidence="2">Membrane</location>
        <topology evidence="2">Peripheral membrane protein</topology>
    </subcellularLocation>
</comment>
<dbReference type="GO" id="GO:0005524">
    <property type="term" value="F:ATP binding"/>
    <property type="evidence" value="ECO:0007669"/>
    <property type="project" value="UniProtKB-UniRule"/>
</dbReference>
<evidence type="ECO:0000256" key="6">
    <source>
        <dbReference type="ARBA" id="ARBA00023065"/>
    </source>
</evidence>
<dbReference type="NCBIfam" id="TIGR01146">
    <property type="entry name" value="ATPsyn_F1gamma"/>
    <property type="match status" value="1"/>
</dbReference>
<keyword evidence="5 10" id="KW-0375">Hydrogen ion transport</keyword>
<dbReference type="GO" id="GO:0046933">
    <property type="term" value="F:proton-transporting ATP synthase activity, rotational mechanism"/>
    <property type="evidence" value="ECO:0007669"/>
    <property type="project" value="UniProtKB-UniRule"/>
</dbReference>
<evidence type="ECO:0000256" key="8">
    <source>
        <dbReference type="ARBA" id="ARBA00023196"/>
    </source>
</evidence>
<dbReference type="SUPFAM" id="SSF52943">
    <property type="entry name" value="ATP synthase (F1-ATPase), gamma subunit"/>
    <property type="match status" value="1"/>
</dbReference>
<reference evidence="11 12" key="1">
    <citation type="journal article" date="2016" name="Nat. Commun.">
        <title>Thousands of microbial genomes shed light on interconnected biogeochemical processes in an aquifer system.</title>
        <authorList>
            <person name="Anantharaman K."/>
            <person name="Brown C.T."/>
            <person name="Hug L.A."/>
            <person name="Sharon I."/>
            <person name="Castelle C.J."/>
            <person name="Probst A.J."/>
            <person name="Thomas B.C."/>
            <person name="Singh A."/>
            <person name="Wilkins M.J."/>
            <person name="Karaoz U."/>
            <person name="Brodie E.L."/>
            <person name="Williams K.H."/>
            <person name="Hubbard S.S."/>
            <person name="Banfield J.F."/>
        </authorList>
    </citation>
    <scope>NUCLEOTIDE SEQUENCE [LARGE SCALE GENOMIC DNA]</scope>
</reference>
<dbReference type="Pfam" id="PF00231">
    <property type="entry name" value="ATP-synt"/>
    <property type="match status" value="1"/>
</dbReference>
<proteinExistence type="inferred from homology"/>
<dbReference type="GO" id="GO:0042777">
    <property type="term" value="P:proton motive force-driven plasma membrane ATP synthesis"/>
    <property type="evidence" value="ECO:0007669"/>
    <property type="project" value="UniProtKB-UniRule"/>
</dbReference>
<dbReference type="GO" id="GO:0045259">
    <property type="term" value="C:proton-transporting ATP synthase complex"/>
    <property type="evidence" value="ECO:0007669"/>
    <property type="project" value="UniProtKB-KW"/>
</dbReference>
<keyword evidence="4 10" id="KW-0813">Transport</keyword>
<dbReference type="HAMAP" id="MF_00815">
    <property type="entry name" value="ATP_synth_gamma_bact"/>
    <property type="match status" value="1"/>
</dbReference>
<organism evidence="11 12">
    <name type="scientific">Candidatus Gottesmanbacteria bacterium RIFCSPHIGHO2_01_FULL_39_10</name>
    <dbReference type="NCBI Taxonomy" id="1798375"/>
    <lineage>
        <taxon>Bacteria</taxon>
        <taxon>Candidatus Gottesmaniibacteriota</taxon>
    </lineage>
</organism>
<comment type="subunit">
    <text evidence="10">F-type ATPases have 2 components, CF(1) - the catalytic core - and CF(0) - the membrane proton channel. CF(1) has five subunits: alpha(3), beta(3), gamma(1), delta(1), epsilon(1). CF(0) has three main subunits: a, b and c.</text>
</comment>
<dbReference type="PRINTS" id="PR00126">
    <property type="entry name" value="ATPASEGAMMA"/>
</dbReference>
<evidence type="ECO:0000256" key="4">
    <source>
        <dbReference type="ARBA" id="ARBA00022448"/>
    </source>
</evidence>
<comment type="similarity">
    <text evidence="3 10">Belongs to the ATPase gamma chain family.</text>
</comment>
<comment type="caution">
    <text evidence="11">The sequence shown here is derived from an EMBL/GenBank/DDBJ whole genome shotgun (WGS) entry which is preliminary data.</text>
</comment>
<keyword evidence="8 10" id="KW-0139">CF(1)</keyword>
<comment type="function">
    <text evidence="1 10">Produces ATP from ADP in the presence of a proton gradient across the membrane. The gamma chain is believed to be important in regulating ATPase activity and the flow of protons through the CF(0) complex.</text>
</comment>
<evidence type="ECO:0000256" key="10">
    <source>
        <dbReference type="HAMAP-Rule" id="MF_00815"/>
    </source>
</evidence>
<keyword evidence="7 10" id="KW-0472">Membrane</keyword>
<dbReference type="InterPro" id="IPR000131">
    <property type="entry name" value="ATP_synth_F1_gsu"/>
</dbReference>